<evidence type="ECO:0000256" key="2">
    <source>
        <dbReference type="ARBA" id="ARBA00023136"/>
    </source>
</evidence>
<dbReference type="PATRIC" id="fig|1565605.3.peg.1520"/>
<evidence type="ECO:0000256" key="6">
    <source>
        <dbReference type="HAMAP-Rule" id="MF_00922"/>
    </source>
</evidence>
<dbReference type="Gene3D" id="1.25.40.10">
    <property type="entry name" value="Tetratricopeptide repeat domain"/>
    <property type="match status" value="1"/>
</dbReference>
<proteinExistence type="inferred from homology"/>
<keyword evidence="9" id="KW-1185">Reference proteome</keyword>
<evidence type="ECO:0000313" key="9">
    <source>
        <dbReference type="Proteomes" id="UP000061603"/>
    </source>
</evidence>
<dbReference type="PANTHER" id="PTHR37423:SF1">
    <property type="entry name" value="OUTER MEMBRANE PROTEIN ASSEMBLY FACTOR BAMD"/>
    <property type="match status" value="1"/>
</dbReference>
<keyword evidence="3" id="KW-0564">Palmitate</keyword>
<accession>A0A0C5J374</accession>
<comment type="function">
    <text evidence="6">Part of the outer membrane protein assembly complex, which is involved in assembly and insertion of beta-barrel proteins into the outer membrane.</text>
</comment>
<evidence type="ECO:0000256" key="1">
    <source>
        <dbReference type="ARBA" id="ARBA00022729"/>
    </source>
</evidence>
<keyword evidence="4 6" id="KW-0998">Cell outer membrane</keyword>
<dbReference type="SUPFAM" id="SSF48452">
    <property type="entry name" value="TPR-like"/>
    <property type="match status" value="1"/>
</dbReference>
<dbReference type="NCBIfam" id="TIGR03302">
    <property type="entry name" value="OM_YfiO"/>
    <property type="match status" value="1"/>
</dbReference>
<evidence type="ECO:0000313" key="8">
    <source>
        <dbReference type="EMBL" id="AJP49492.1"/>
    </source>
</evidence>
<comment type="subcellular location">
    <subcellularLocation>
        <location evidence="6">Cell outer membrane</location>
    </subcellularLocation>
</comment>
<evidence type="ECO:0000256" key="5">
    <source>
        <dbReference type="ARBA" id="ARBA00023288"/>
    </source>
</evidence>
<comment type="similarity">
    <text evidence="6">Belongs to the BamD family.</text>
</comment>
<protein>
    <recommendedName>
        <fullName evidence="6">Outer membrane protein assembly factor BamD</fullName>
    </recommendedName>
</protein>
<keyword evidence="2 6" id="KW-0472">Membrane</keyword>
<comment type="subunit">
    <text evidence="6">Part of the Bam complex.</text>
</comment>
<dbReference type="Pfam" id="PF13525">
    <property type="entry name" value="YfiO"/>
    <property type="match status" value="1"/>
</dbReference>
<dbReference type="CDD" id="cd15830">
    <property type="entry name" value="BamD"/>
    <property type="match status" value="1"/>
</dbReference>
<dbReference type="Proteomes" id="UP000061603">
    <property type="component" value="Chromosome"/>
</dbReference>
<dbReference type="InterPro" id="IPR017689">
    <property type="entry name" value="BamD"/>
</dbReference>
<dbReference type="AlphaFoldDB" id="A0A0C5J374"/>
<dbReference type="GO" id="GO:0043165">
    <property type="term" value="P:Gram-negative-bacterium-type cell outer membrane assembly"/>
    <property type="evidence" value="ECO:0007669"/>
    <property type="project" value="UniProtKB-UniRule"/>
</dbReference>
<dbReference type="InterPro" id="IPR011990">
    <property type="entry name" value="TPR-like_helical_dom_sf"/>
</dbReference>
<dbReference type="InterPro" id="IPR039565">
    <property type="entry name" value="BamD-like"/>
</dbReference>
<dbReference type="GO" id="GO:0051205">
    <property type="term" value="P:protein insertion into membrane"/>
    <property type="evidence" value="ECO:0007669"/>
    <property type="project" value="UniProtKB-UniRule"/>
</dbReference>
<sequence>MGAFFLATFLGLFLTGCGVLPDQVDETAKWSAQKLYTSAKEAISEGGYDLGIKYFEKLESRFPYGQYAQQAQLEVAYAYYKKEETASAIAACDRFIRLHPNHPNVDYAYYLKGLANFNEDLGLLGRLSNQDLTERDPGAASDSFDAFKTLVTRYPKSRYTPDATLRMNYLVNALASHEVHVARYYMKRGAYVAALNRAQASIKTYPNAPANEEALFIMVKAYDLLGANDLRDDTERIMRKNFPKSEYYTRGLNRTEPWWKLW</sequence>
<evidence type="ECO:0000256" key="3">
    <source>
        <dbReference type="ARBA" id="ARBA00023139"/>
    </source>
</evidence>
<name>A0A0C5J374_9PROT</name>
<keyword evidence="1 6" id="KW-0732">Signal</keyword>
<dbReference type="HAMAP" id="MF_00922">
    <property type="entry name" value="OM_assembly_BamD"/>
    <property type="match status" value="1"/>
</dbReference>
<dbReference type="KEGG" id="rbu:PG1C_07225"/>
<organism evidence="8 9">
    <name type="scientific">Rugosibacter aromaticivorans</name>
    <dbReference type="NCBI Taxonomy" id="1565605"/>
    <lineage>
        <taxon>Bacteria</taxon>
        <taxon>Pseudomonadati</taxon>
        <taxon>Pseudomonadota</taxon>
        <taxon>Betaproteobacteria</taxon>
        <taxon>Nitrosomonadales</taxon>
        <taxon>Sterolibacteriaceae</taxon>
        <taxon>Rugosibacter</taxon>
    </lineage>
</organism>
<dbReference type="STRING" id="1565605.PG1C_07225"/>
<reference evidence="8 9" key="1">
    <citation type="journal article" date="2015" name="Genome Announc.">
        <title>Complete Genome Sequence of a Novel Bacterium within the Family Rhodocyclaceae That Degrades Polycyclic Aromatic Hydrocarbons.</title>
        <authorList>
            <person name="Singleton D.R."/>
            <person name="Dickey A.N."/>
            <person name="Scholl E.H."/>
            <person name="Wright F.A."/>
            <person name="Aitken M.D."/>
        </authorList>
    </citation>
    <scope>NUCLEOTIDE SEQUENCE [LARGE SCALE GENOMIC DNA]</scope>
    <source>
        <strain evidence="9">PG1-Ca6</strain>
    </source>
</reference>
<dbReference type="PANTHER" id="PTHR37423">
    <property type="entry name" value="SOLUBLE LYTIC MUREIN TRANSGLYCOSYLASE-RELATED"/>
    <property type="match status" value="1"/>
</dbReference>
<dbReference type="GO" id="GO:1990063">
    <property type="term" value="C:Bam protein complex"/>
    <property type="evidence" value="ECO:0007669"/>
    <property type="project" value="TreeGrafter"/>
</dbReference>
<evidence type="ECO:0000256" key="4">
    <source>
        <dbReference type="ARBA" id="ARBA00023237"/>
    </source>
</evidence>
<dbReference type="EMBL" id="CP010554">
    <property type="protein sequence ID" value="AJP49492.1"/>
    <property type="molecule type" value="Genomic_DNA"/>
</dbReference>
<gene>
    <name evidence="6" type="primary">bamD</name>
    <name evidence="8" type="ORF">PG1C_07225</name>
</gene>
<dbReference type="HOGENOM" id="CLU_065982_0_1_4"/>
<feature type="domain" description="Outer membrane lipoprotein BamD-like" evidence="7">
    <location>
        <begin position="31"/>
        <end position="235"/>
    </location>
</feature>
<evidence type="ECO:0000259" key="7">
    <source>
        <dbReference type="Pfam" id="PF13525"/>
    </source>
</evidence>
<keyword evidence="5" id="KW-0449">Lipoprotein</keyword>